<comment type="subcellular location">
    <subcellularLocation>
        <location evidence="1">Cell membrane</location>
        <topology evidence="1">Multi-pass membrane protein</topology>
    </subcellularLocation>
</comment>
<evidence type="ECO:0000256" key="4">
    <source>
        <dbReference type="ARBA" id="ARBA00022989"/>
    </source>
</evidence>
<dbReference type="Pfam" id="PF01943">
    <property type="entry name" value="Polysacc_synt"/>
    <property type="match status" value="1"/>
</dbReference>
<feature type="transmembrane region" description="Helical" evidence="6">
    <location>
        <begin position="173"/>
        <end position="194"/>
    </location>
</feature>
<feature type="transmembrane region" description="Helical" evidence="6">
    <location>
        <begin position="46"/>
        <end position="69"/>
    </location>
</feature>
<feature type="transmembrane region" description="Helical" evidence="6">
    <location>
        <begin position="12"/>
        <end position="34"/>
    </location>
</feature>
<dbReference type="InterPro" id="IPR050833">
    <property type="entry name" value="Poly_Biosynth_Transport"/>
</dbReference>
<feature type="transmembrane region" description="Helical" evidence="6">
    <location>
        <begin position="215"/>
        <end position="237"/>
    </location>
</feature>
<evidence type="ECO:0000313" key="7">
    <source>
        <dbReference type="EMBL" id="CAI34456.1"/>
    </source>
</evidence>
<evidence type="ECO:0000256" key="2">
    <source>
        <dbReference type="ARBA" id="ARBA00022475"/>
    </source>
</evidence>
<proteinExistence type="predicted"/>
<dbReference type="GO" id="GO:0005886">
    <property type="term" value="C:plasma membrane"/>
    <property type="evidence" value="ECO:0007669"/>
    <property type="project" value="UniProtKB-SubCell"/>
</dbReference>
<dbReference type="AlphaFoldDB" id="Q4JZ09"/>
<evidence type="ECO:0000256" key="3">
    <source>
        <dbReference type="ARBA" id="ARBA00022692"/>
    </source>
</evidence>
<keyword evidence="3 6" id="KW-0812">Transmembrane</keyword>
<gene>
    <name evidence="7" type="primary">wzx</name>
    <name evidence="7" type="ORF">SPC40_0015</name>
</gene>
<feature type="transmembrane region" description="Helical" evidence="6">
    <location>
        <begin position="89"/>
        <end position="107"/>
    </location>
</feature>
<dbReference type="PANTHER" id="PTHR30250:SF11">
    <property type="entry name" value="O-ANTIGEN TRANSPORTER-RELATED"/>
    <property type="match status" value="1"/>
</dbReference>
<evidence type="ECO:0000256" key="5">
    <source>
        <dbReference type="ARBA" id="ARBA00023136"/>
    </source>
</evidence>
<dbReference type="EMBL" id="CR931712">
    <property type="protein sequence ID" value="CAI34456.1"/>
    <property type="molecule type" value="Genomic_DNA"/>
</dbReference>
<dbReference type="CDD" id="cd13128">
    <property type="entry name" value="MATE_Wzx_like"/>
    <property type="match status" value="1"/>
</dbReference>
<feature type="transmembrane region" description="Helical" evidence="6">
    <location>
        <begin position="423"/>
        <end position="441"/>
    </location>
</feature>
<reference evidence="7" key="1">
    <citation type="journal article" date="2006" name="PLoS Genet.">
        <title>Genetic analysis of the capsular biosynthetic locus from all 90 pneumococcal serotypes.</title>
        <authorList>
            <person name="Bentley S.D."/>
            <person name="Aanensen D.M."/>
            <person name="Mavroidi A."/>
            <person name="Saunders D."/>
            <person name="Rabbinowitsch E."/>
            <person name="Collins M."/>
            <person name="Donohoe K."/>
            <person name="Harris D."/>
            <person name="Murphy L."/>
            <person name="Quail M.A."/>
            <person name="Samuel G."/>
            <person name="Skovsted I.C."/>
            <person name="Kaltoft M.S."/>
            <person name="Barrell B."/>
            <person name="Reeves P.R."/>
            <person name="Parkhill J."/>
            <person name="Spratt B.G."/>
        </authorList>
    </citation>
    <scope>NUCLEOTIDE SEQUENCE</scope>
    <source>
        <strain evidence="7">Colemore</strain>
    </source>
</reference>
<dbReference type="InterPro" id="IPR002797">
    <property type="entry name" value="Polysacc_synth"/>
</dbReference>
<feature type="transmembrane region" description="Helical" evidence="6">
    <location>
        <begin position="257"/>
        <end position="274"/>
    </location>
</feature>
<evidence type="ECO:0000256" key="6">
    <source>
        <dbReference type="SAM" id="Phobius"/>
    </source>
</evidence>
<organism evidence="7">
    <name type="scientific">Streptococcus pneumoniae</name>
    <dbReference type="NCBI Taxonomy" id="1313"/>
    <lineage>
        <taxon>Bacteria</taxon>
        <taxon>Bacillati</taxon>
        <taxon>Bacillota</taxon>
        <taxon>Bacilli</taxon>
        <taxon>Lactobacillales</taxon>
        <taxon>Streptococcaceae</taxon>
        <taxon>Streptococcus</taxon>
    </lineage>
</organism>
<feature type="transmembrane region" description="Helical" evidence="6">
    <location>
        <begin position="119"/>
        <end position="139"/>
    </location>
</feature>
<sequence>MMSMKEKSINKNAILNIILTLTNIVFPLITFPYISRILNPSGIGAISFFSSIGSYGVLVASLGISTYGIRVIAKDRYHKDKITKIFQELIVINSVMSIIVTFFLVLMSFRLEQLSSEKGLLIITCITILSSPFNLNWFYSGIEEYSYITKRSIFFKLVSLILTFLFVKSKDDYILYAVITLFSTLASNFINILESRKYINFNLRRDLEFRYHLKPMWYLFASLLAVNIYINLDSVMLGIINGNDAVGIYSIASKVKWILLSVVTSVSSVLLPRLSFYSNKYDETKFNNILRKSSTIIFMISIPLTIFFMIKAKESILLLGGEQYIQAVLAMQILMPILVISGFSNITGNQILIPTGNEKYFMRAVSIGAIVNLCLNLLLMPILGIIGGAIATLCAESVQMIIQFYFSRNKLMGNISLNSIKKIAYSSIFAGILLIVIQNIIENFNSFLNLAASSFLYFGVYFFLLVLFKESTIKKFLNQIFYKDIS</sequence>
<keyword evidence="2" id="KW-1003">Cell membrane</keyword>
<feature type="transmembrane region" description="Helical" evidence="6">
    <location>
        <begin position="324"/>
        <end position="348"/>
    </location>
</feature>
<feature type="transmembrane region" description="Helical" evidence="6">
    <location>
        <begin position="360"/>
        <end position="379"/>
    </location>
</feature>
<keyword evidence="4 6" id="KW-1133">Transmembrane helix</keyword>
<protein>
    <submittedName>
        <fullName evidence="7">Flippase Wzx</fullName>
    </submittedName>
</protein>
<feature type="transmembrane region" description="Helical" evidence="6">
    <location>
        <begin position="447"/>
        <end position="468"/>
    </location>
</feature>
<keyword evidence="5 6" id="KW-0472">Membrane</keyword>
<accession>Q4JZ09</accession>
<name>Q4JZ09_STREE</name>
<feature type="transmembrane region" description="Helical" evidence="6">
    <location>
        <begin position="385"/>
        <end position="402"/>
    </location>
</feature>
<feature type="transmembrane region" description="Helical" evidence="6">
    <location>
        <begin position="295"/>
        <end position="312"/>
    </location>
</feature>
<feature type="transmembrane region" description="Helical" evidence="6">
    <location>
        <begin position="151"/>
        <end position="167"/>
    </location>
</feature>
<dbReference type="PANTHER" id="PTHR30250">
    <property type="entry name" value="PST FAMILY PREDICTED COLANIC ACID TRANSPORTER"/>
    <property type="match status" value="1"/>
</dbReference>
<evidence type="ECO:0000256" key="1">
    <source>
        <dbReference type="ARBA" id="ARBA00004651"/>
    </source>
</evidence>